<organism evidence="2">
    <name type="scientific">Pararge aegeria</name>
    <name type="common">speckled wood butterfly</name>
    <dbReference type="NCBI Taxonomy" id="116150"/>
    <lineage>
        <taxon>Eukaryota</taxon>
        <taxon>Metazoa</taxon>
        <taxon>Ecdysozoa</taxon>
        <taxon>Arthropoda</taxon>
        <taxon>Hexapoda</taxon>
        <taxon>Insecta</taxon>
        <taxon>Pterygota</taxon>
        <taxon>Neoptera</taxon>
        <taxon>Endopterygota</taxon>
        <taxon>Lepidoptera</taxon>
        <taxon>Glossata</taxon>
        <taxon>Ditrysia</taxon>
        <taxon>Papilionoidea</taxon>
        <taxon>Nymphalidae</taxon>
        <taxon>Satyrinae</taxon>
        <taxon>Satyrini</taxon>
        <taxon>Parargina</taxon>
        <taxon>Pararge</taxon>
    </lineage>
</organism>
<evidence type="ECO:0000313" key="2">
    <source>
        <dbReference type="EMBL" id="JAA83132.1"/>
    </source>
</evidence>
<feature type="non-terminal residue" evidence="2">
    <location>
        <position position="69"/>
    </location>
</feature>
<evidence type="ECO:0000256" key="1">
    <source>
        <dbReference type="SAM" id="MobiDB-lite"/>
    </source>
</evidence>
<feature type="compositionally biased region" description="Basic and acidic residues" evidence="1">
    <location>
        <begin position="22"/>
        <end position="32"/>
    </location>
</feature>
<accession>S4PUZ5</accession>
<feature type="compositionally biased region" description="Basic and acidic residues" evidence="1">
    <location>
        <begin position="1"/>
        <end position="13"/>
    </location>
</feature>
<feature type="region of interest" description="Disordered" evidence="1">
    <location>
        <begin position="1"/>
        <end position="33"/>
    </location>
</feature>
<reference evidence="2" key="1">
    <citation type="journal article" date="2013" name="BMC Genomics">
        <title>Unscrambling butterfly oogenesis.</title>
        <authorList>
            <person name="Carter J.M."/>
            <person name="Baker S.C."/>
            <person name="Pink R."/>
            <person name="Carter D.R."/>
            <person name="Collins A."/>
            <person name="Tomlin J."/>
            <person name="Gibbs M."/>
            <person name="Breuker C.J."/>
        </authorList>
    </citation>
    <scope>NUCLEOTIDE SEQUENCE</scope>
    <source>
        <tissue evidence="2">Ovary</tissue>
    </source>
</reference>
<dbReference type="EMBL" id="GAIX01009428">
    <property type="protein sequence ID" value="JAA83132.1"/>
    <property type="molecule type" value="Transcribed_RNA"/>
</dbReference>
<protein>
    <submittedName>
        <fullName evidence="2">Uncharacterized protein</fullName>
    </submittedName>
</protein>
<name>S4PUZ5_9NEOP</name>
<reference evidence="2" key="2">
    <citation type="submission" date="2013-05" db="EMBL/GenBank/DDBJ databases">
        <authorList>
            <person name="Carter J.-M."/>
            <person name="Baker S.C."/>
            <person name="Pink R."/>
            <person name="Carter D.R.F."/>
            <person name="Collins A."/>
            <person name="Tomlin J."/>
            <person name="Gibbs M."/>
            <person name="Breuker C.J."/>
        </authorList>
    </citation>
    <scope>NUCLEOTIDE SEQUENCE</scope>
    <source>
        <tissue evidence="2">Ovary</tissue>
    </source>
</reference>
<feature type="non-terminal residue" evidence="2">
    <location>
        <position position="1"/>
    </location>
</feature>
<dbReference type="AlphaFoldDB" id="S4PUZ5"/>
<proteinExistence type="predicted"/>
<sequence>ENIKSIRKKELSQKRNMSSHDSQSEGDTKIEPEVVQPRKKWCSINSQLQHDQVLHDLKCTREMIVIERG</sequence>